<evidence type="ECO:0000259" key="6">
    <source>
        <dbReference type="PROSITE" id="PS50850"/>
    </source>
</evidence>
<feature type="transmembrane region" description="Helical" evidence="5">
    <location>
        <begin position="78"/>
        <end position="98"/>
    </location>
</feature>
<accession>A0A8K0DG40</accession>
<name>A0A8K0DG40_IGNLU</name>
<dbReference type="GO" id="GO:0020037">
    <property type="term" value="F:heme binding"/>
    <property type="evidence" value="ECO:0007669"/>
    <property type="project" value="TreeGrafter"/>
</dbReference>
<feature type="transmembrane region" description="Helical" evidence="5">
    <location>
        <begin position="26"/>
        <end position="46"/>
    </location>
</feature>
<protein>
    <recommendedName>
        <fullName evidence="6">Major facilitator superfamily (MFS) profile domain-containing protein</fullName>
    </recommendedName>
</protein>
<proteinExistence type="predicted"/>
<dbReference type="PANTHER" id="PTHR10924">
    <property type="entry name" value="MAJOR FACILITATOR SUPERFAMILY PROTEIN-RELATED"/>
    <property type="match status" value="1"/>
</dbReference>
<dbReference type="SUPFAM" id="SSF103473">
    <property type="entry name" value="MFS general substrate transporter"/>
    <property type="match status" value="1"/>
</dbReference>
<gene>
    <name evidence="7" type="ORF">ILUMI_03274</name>
</gene>
<dbReference type="PROSITE" id="PS50850">
    <property type="entry name" value="MFS"/>
    <property type="match status" value="1"/>
</dbReference>
<evidence type="ECO:0000256" key="2">
    <source>
        <dbReference type="ARBA" id="ARBA00022692"/>
    </source>
</evidence>
<evidence type="ECO:0000256" key="3">
    <source>
        <dbReference type="ARBA" id="ARBA00022989"/>
    </source>
</evidence>
<keyword evidence="3 5" id="KW-1133">Transmembrane helix</keyword>
<evidence type="ECO:0000256" key="5">
    <source>
        <dbReference type="SAM" id="Phobius"/>
    </source>
</evidence>
<dbReference type="OrthoDB" id="422206at2759"/>
<feature type="transmembrane region" description="Helical" evidence="5">
    <location>
        <begin position="53"/>
        <end position="72"/>
    </location>
</feature>
<dbReference type="PANTHER" id="PTHR10924:SF4">
    <property type="entry name" value="GH15861P"/>
    <property type="match status" value="1"/>
</dbReference>
<dbReference type="InterPro" id="IPR011701">
    <property type="entry name" value="MFS"/>
</dbReference>
<dbReference type="GO" id="GO:0016020">
    <property type="term" value="C:membrane"/>
    <property type="evidence" value="ECO:0007669"/>
    <property type="project" value="UniProtKB-SubCell"/>
</dbReference>
<evidence type="ECO:0000256" key="1">
    <source>
        <dbReference type="ARBA" id="ARBA00004141"/>
    </source>
</evidence>
<evidence type="ECO:0000313" key="7">
    <source>
        <dbReference type="EMBL" id="KAF2902912.1"/>
    </source>
</evidence>
<dbReference type="InterPro" id="IPR036259">
    <property type="entry name" value="MFS_trans_sf"/>
</dbReference>
<keyword evidence="4 5" id="KW-0472">Membrane</keyword>
<sequence>MQWIQYSIIADKIVDYYEIPYTAVDWTSMVYLLTYAVFGWGGSCLLDILGLRIAYLTGMVGTCIGAWLKLISVSPDRFWAVILGQSIIGCSEIFMLPVPSKLAAVWFGPKETSTACSLGLFGTQIGIGTGFLIPPIIINSQADSSTTRQGLYIMLTTVAVLNTFLLVMLCFFFKDRPPSPPSQAQLQKEEEKIKISNLKQSLKDLFTNRSYVLLIISHGMATGVSYAIMQLLNQIILKYYKDSAEDAGRIGLIVVFVGMISCIICGIVLDKFKKF</sequence>
<feature type="transmembrane region" description="Helical" evidence="5">
    <location>
        <begin position="150"/>
        <end position="173"/>
    </location>
</feature>
<feature type="domain" description="Major facilitator superfamily (MFS) profile" evidence="6">
    <location>
        <begin position="1"/>
        <end position="275"/>
    </location>
</feature>
<dbReference type="InterPro" id="IPR049680">
    <property type="entry name" value="FLVCR1-2_SLC49-like"/>
</dbReference>
<dbReference type="InterPro" id="IPR020846">
    <property type="entry name" value="MFS_dom"/>
</dbReference>
<dbReference type="AlphaFoldDB" id="A0A8K0DG40"/>
<organism evidence="7 8">
    <name type="scientific">Ignelater luminosus</name>
    <name type="common">Cucubano</name>
    <name type="synonym">Pyrophorus luminosus</name>
    <dbReference type="NCBI Taxonomy" id="2038154"/>
    <lineage>
        <taxon>Eukaryota</taxon>
        <taxon>Metazoa</taxon>
        <taxon>Ecdysozoa</taxon>
        <taxon>Arthropoda</taxon>
        <taxon>Hexapoda</taxon>
        <taxon>Insecta</taxon>
        <taxon>Pterygota</taxon>
        <taxon>Neoptera</taxon>
        <taxon>Endopterygota</taxon>
        <taxon>Coleoptera</taxon>
        <taxon>Polyphaga</taxon>
        <taxon>Elateriformia</taxon>
        <taxon>Elateroidea</taxon>
        <taxon>Elateridae</taxon>
        <taxon>Agrypninae</taxon>
        <taxon>Pyrophorini</taxon>
        <taxon>Ignelater</taxon>
    </lineage>
</organism>
<feature type="non-terminal residue" evidence="7">
    <location>
        <position position="1"/>
    </location>
</feature>
<evidence type="ECO:0000313" key="8">
    <source>
        <dbReference type="Proteomes" id="UP000801492"/>
    </source>
</evidence>
<reference evidence="7" key="1">
    <citation type="submission" date="2019-08" db="EMBL/GenBank/DDBJ databases">
        <title>The genome of the North American firefly Photinus pyralis.</title>
        <authorList>
            <consortium name="Photinus pyralis genome working group"/>
            <person name="Fallon T.R."/>
            <person name="Sander Lower S.E."/>
            <person name="Weng J.-K."/>
        </authorList>
    </citation>
    <scope>NUCLEOTIDE SEQUENCE</scope>
    <source>
        <strain evidence="7">TRF0915ILg1</strain>
        <tissue evidence="7">Whole body</tissue>
    </source>
</reference>
<dbReference type="Proteomes" id="UP000801492">
    <property type="component" value="Unassembled WGS sequence"/>
</dbReference>
<dbReference type="Pfam" id="PF07690">
    <property type="entry name" value="MFS_1"/>
    <property type="match status" value="1"/>
</dbReference>
<feature type="transmembrane region" description="Helical" evidence="5">
    <location>
        <begin position="211"/>
        <end position="229"/>
    </location>
</feature>
<feature type="transmembrane region" description="Helical" evidence="5">
    <location>
        <begin position="118"/>
        <end position="138"/>
    </location>
</feature>
<comment type="caution">
    <text evidence="7">The sequence shown here is derived from an EMBL/GenBank/DDBJ whole genome shotgun (WGS) entry which is preliminary data.</text>
</comment>
<comment type="subcellular location">
    <subcellularLocation>
        <location evidence="1">Membrane</location>
        <topology evidence="1">Multi-pass membrane protein</topology>
    </subcellularLocation>
</comment>
<dbReference type="GO" id="GO:0097037">
    <property type="term" value="P:heme export"/>
    <property type="evidence" value="ECO:0007669"/>
    <property type="project" value="TreeGrafter"/>
</dbReference>
<dbReference type="GO" id="GO:0015232">
    <property type="term" value="F:heme transmembrane transporter activity"/>
    <property type="evidence" value="ECO:0007669"/>
    <property type="project" value="TreeGrafter"/>
</dbReference>
<keyword evidence="8" id="KW-1185">Reference proteome</keyword>
<keyword evidence="2 5" id="KW-0812">Transmembrane</keyword>
<dbReference type="Gene3D" id="1.20.1250.20">
    <property type="entry name" value="MFS general substrate transporter like domains"/>
    <property type="match status" value="1"/>
</dbReference>
<dbReference type="EMBL" id="VTPC01001145">
    <property type="protein sequence ID" value="KAF2902912.1"/>
    <property type="molecule type" value="Genomic_DNA"/>
</dbReference>
<feature type="transmembrane region" description="Helical" evidence="5">
    <location>
        <begin position="249"/>
        <end position="269"/>
    </location>
</feature>
<evidence type="ECO:0000256" key="4">
    <source>
        <dbReference type="ARBA" id="ARBA00023136"/>
    </source>
</evidence>